<feature type="binding site" evidence="10">
    <location>
        <position position="298"/>
    </location>
    <ligand>
        <name>substrate</name>
    </ligand>
</feature>
<dbReference type="InterPro" id="IPR017736">
    <property type="entry name" value="Glyco_hydro_1_beta-glucosidase"/>
</dbReference>
<dbReference type="PROSITE" id="PS00653">
    <property type="entry name" value="GLYCOSYL_HYDROL_F1_2"/>
    <property type="match status" value="1"/>
</dbReference>
<evidence type="ECO:0000313" key="13">
    <source>
        <dbReference type="EMBL" id="MDO6421940.1"/>
    </source>
</evidence>
<keyword evidence="6" id="KW-0119">Carbohydrate metabolism</keyword>
<dbReference type="PANTHER" id="PTHR10353">
    <property type="entry name" value="GLYCOSYL HYDROLASE"/>
    <property type="match status" value="1"/>
</dbReference>
<accession>A0AAW7X3Q7</accession>
<evidence type="ECO:0000256" key="9">
    <source>
        <dbReference type="PIRSR" id="PIRSR617736-1"/>
    </source>
</evidence>
<gene>
    <name evidence="13" type="ORF">Q4521_05605</name>
</gene>
<evidence type="ECO:0000256" key="1">
    <source>
        <dbReference type="ARBA" id="ARBA00000448"/>
    </source>
</evidence>
<dbReference type="NCBIfam" id="TIGR03356">
    <property type="entry name" value="BGL"/>
    <property type="match status" value="1"/>
</dbReference>
<dbReference type="PANTHER" id="PTHR10353:SF36">
    <property type="entry name" value="LP05116P"/>
    <property type="match status" value="1"/>
</dbReference>
<dbReference type="AlphaFoldDB" id="A0AAW7X3Q7"/>
<evidence type="ECO:0000256" key="11">
    <source>
        <dbReference type="PROSITE-ProRule" id="PRU10055"/>
    </source>
</evidence>
<dbReference type="InterPro" id="IPR017853">
    <property type="entry name" value="GH"/>
</dbReference>
<proteinExistence type="inferred from homology"/>
<dbReference type="InterPro" id="IPR033132">
    <property type="entry name" value="GH_1_N_CS"/>
</dbReference>
<feature type="binding site" evidence="10">
    <location>
        <position position="399"/>
    </location>
    <ligand>
        <name>substrate</name>
    </ligand>
</feature>
<dbReference type="RefSeq" id="WP_303491672.1">
    <property type="nucleotide sequence ID" value="NZ_JAUOPB010000003.1"/>
</dbReference>
<comment type="catalytic activity">
    <reaction evidence="1 12">
        <text>Hydrolysis of terminal, non-reducing beta-D-glucosyl residues with release of beta-D-glucose.</text>
        <dbReference type="EC" id="3.2.1.21"/>
    </reaction>
</comment>
<feature type="binding site" evidence="10">
    <location>
        <begin position="406"/>
        <end position="407"/>
    </location>
    <ligand>
        <name>substrate</name>
    </ligand>
</feature>
<dbReference type="Pfam" id="PF00232">
    <property type="entry name" value="Glyco_hydro_1"/>
    <property type="match status" value="1"/>
</dbReference>
<dbReference type="PRINTS" id="PR00131">
    <property type="entry name" value="GLHYDRLASE1"/>
</dbReference>
<sequence>MNKLTLPPSSRLRSKEFTFGVATSSYQIEGGIDSRLPCNWDTFCEQPNTIVDSTNGAIACDHINRWQDDIELIANLGVDAYRFSIAWGRVINLDGSLNKEGVTFYKNILAKLREKNLKAYITLYHWDLPQHLEDAGGWLNRETAYKFRDYVNLITQALDDDVFCYATLNEPFCSAYLGYEIGVHAPGIKDLASGRKAAHHLLLAHGLAMQVLRKNCPNSLSGIVLNMSPCYAGSKVQADIDAAKRADDLLFQWYAQPLLTGCYPDAINSLPDNAKPPICEGDMALISQPLDYLGLNYYTRAVFFADGNGGFTERVPEGVELTDMGWEVYPQGLTDLLIDLNQRYTLPPLLITENGAAMVDEIVNGEVNDIARINYFQTHLQAVHNAIEQGVDVRGYFAWSLMDNFEWALGYSKRFGITYVDYQTQKRTLKASGHAFAEFVSSRS</sequence>
<feature type="active site" description="Proton donor" evidence="9">
    <location>
        <position position="170"/>
    </location>
</feature>
<keyword evidence="7 12" id="KW-0326">Glycosidase</keyword>
<evidence type="ECO:0000256" key="2">
    <source>
        <dbReference type="ARBA" id="ARBA00010838"/>
    </source>
</evidence>
<dbReference type="InterPro" id="IPR018120">
    <property type="entry name" value="Glyco_hydro_1_AS"/>
</dbReference>
<feature type="active site" description="Nucleophile" evidence="9 11">
    <location>
        <position position="353"/>
    </location>
</feature>
<comment type="caution">
    <text evidence="13">The sequence shown here is derived from an EMBL/GenBank/DDBJ whole genome shotgun (WGS) entry which is preliminary data.</text>
</comment>
<dbReference type="FunFam" id="3.20.20.80:FF:000004">
    <property type="entry name" value="Beta-glucosidase 6-phospho-beta-glucosidase"/>
    <property type="match status" value="1"/>
</dbReference>
<name>A0AAW7X3Q7_9GAMM</name>
<evidence type="ECO:0000256" key="12">
    <source>
        <dbReference type="RuleBase" id="RU361175"/>
    </source>
</evidence>
<dbReference type="Gene3D" id="3.20.20.80">
    <property type="entry name" value="Glycosidases"/>
    <property type="match status" value="1"/>
</dbReference>
<evidence type="ECO:0000313" key="14">
    <source>
        <dbReference type="Proteomes" id="UP001169760"/>
    </source>
</evidence>
<reference evidence="13" key="1">
    <citation type="submission" date="2023-07" db="EMBL/GenBank/DDBJ databases">
        <title>Genome content predicts the carbon catabolic preferences of heterotrophic bacteria.</title>
        <authorList>
            <person name="Gralka M."/>
        </authorList>
    </citation>
    <scope>NUCLEOTIDE SEQUENCE</scope>
    <source>
        <strain evidence="13">I3M17_2</strain>
    </source>
</reference>
<organism evidence="13 14">
    <name type="scientific">Saccharophagus degradans</name>
    <dbReference type="NCBI Taxonomy" id="86304"/>
    <lineage>
        <taxon>Bacteria</taxon>
        <taxon>Pseudomonadati</taxon>
        <taxon>Pseudomonadota</taxon>
        <taxon>Gammaproteobacteria</taxon>
        <taxon>Cellvibrionales</taxon>
        <taxon>Cellvibrionaceae</taxon>
        <taxon>Saccharophagus</taxon>
    </lineage>
</organism>
<dbReference type="GO" id="GO:0008422">
    <property type="term" value="F:beta-glucosidase activity"/>
    <property type="evidence" value="ECO:0007669"/>
    <property type="project" value="UniProtKB-EC"/>
</dbReference>
<keyword evidence="5" id="KW-0136">Cellulose degradation</keyword>
<evidence type="ECO:0000256" key="10">
    <source>
        <dbReference type="PIRSR" id="PIRSR617736-2"/>
    </source>
</evidence>
<dbReference type="GO" id="GO:0030245">
    <property type="term" value="P:cellulose catabolic process"/>
    <property type="evidence" value="ECO:0007669"/>
    <property type="project" value="UniProtKB-KW"/>
</dbReference>
<dbReference type="EC" id="3.2.1.21" evidence="3 12"/>
<keyword evidence="8" id="KW-0624">Polysaccharide degradation</keyword>
<feature type="binding site" evidence="10">
    <location>
        <position position="27"/>
    </location>
    <ligand>
        <name>substrate</name>
    </ligand>
</feature>
<keyword evidence="4 12" id="KW-0378">Hydrolase</keyword>
<evidence type="ECO:0000256" key="4">
    <source>
        <dbReference type="ARBA" id="ARBA00022801"/>
    </source>
</evidence>
<dbReference type="Proteomes" id="UP001169760">
    <property type="component" value="Unassembled WGS sequence"/>
</dbReference>
<dbReference type="InterPro" id="IPR001360">
    <property type="entry name" value="Glyco_hydro_1"/>
</dbReference>
<evidence type="ECO:0000256" key="6">
    <source>
        <dbReference type="ARBA" id="ARBA00023277"/>
    </source>
</evidence>
<dbReference type="EMBL" id="JAUOPB010000003">
    <property type="protein sequence ID" value="MDO6421940.1"/>
    <property type="molecule type" value="Genomic_DNA"/>
</dbReference>
<dbReference type="SUPFAM" id="SSF51445">
    <property type="entry name" value="(Trans)glycosidases"/>
    <property type="match status" value="1"/>
</dbReference>
<comment type="similarity">
    <text evidence="2 12">Belongs to the glycosyl hydrolase 1 family.</text>
</comment>
<evidence type="ECO:0000256" key="5">
    <source>
        <dbReference type="ARBA" id="ARBA00023001"/>
    </source>
</evidence>
<evidence type="ECO:0000256" key="7">
    <source>
        <dbReference type="ARBA" id="ARBA00023295"/>
    </source>
</evidence>
<protein>
    <recommendedName>
        <fullName evidence="3 12">Beta-glucosidase</fullName>
        <ecNumber evidence="3 12">3.2.1.21</ecNumber>
    </recommendedName>
</protein>
<evidence type="ECO:0000256" key="8">
    <source>
        <dbReference type="ARBA" id="ARBA00023326"/>
    </source>
</evidence>
<feature type="binding site" evidence="10">
    <location>
        <position position="125"/>
    </location>
    <ligand>
        <name>substrate</name>
    </ligand>
</feature>
<dbReference type="PROSITE" id="PS00572">
    <property type="entry name" value="GLYCOSYL_HYDROL_F1_1"/>
    <property type="match status" value="1"/>
</dbReference>
<feature type="binding site" evidence="10">
    <location>
        <position position="169"/>
    </location>
    <ligand>
        <name>substrate</name>
    </ligand>
</feature>
<evidence type="ECO:0000256" key="3">
    <source>
        <dbReference type="ARBA" id="ARBA00012744"/>
    </source>
</evidence>